<proteinExistence type="inferred from homology"/>
<keyword evidence="3" id="KW-0597">Phosphoprotein</keyword>
<feature type="domain" description="Protein kinase" evidence="10">
    <location>
        <begin position="238"/>
        <end position="508"/>
    </location>
</feature>
<keyword evidence="13" id="KW-1185">Reference proteome</keyword>
<evidence type="ECO:0000256" key="9">
    <source>
        <dbReference type="SAM" id="MobiDB-lite"/>
    </source>
</evidence>
<dbReference type="PROSITE" id="PS00107">
    <property type="entry name" value="PROTEIN_KINASE_ATP"/>
    <property type="match status" value="1"/>
</dbReference>
<comment type="caution">
    <text evidence="12">The sequence shown here is derived from an EMBL/GenBank/DDBJ whole genome shotgun (WGS) entry which is preliminary data.</text>
</comment>
<dbReference type="PROSITE" id="PS00108">
    <property type="entry name" value="PROTEIN_KINASE_ST"/>
    <property type="match status" value="1"/>
</dbReference>
<dbReference type="FunFam" id="1.10.510.10:FF:000008">
    <property type="entry name" value="Non-specific serine/threonine protein kinase"/>
    <property type="match status" value="1"/>
</dbReference>
<dbReference type="InterPro" id="IPR017892">
    <property type="entry name" value="Pkinase_C"/>
</dbReference>
<dbReference type="Gene3D" id="3.30.1520.10">
    <property type="entry name" value="Phox-like domain"/>
    <property type="match status" value="1"/>
</dbReference>
<dbReference type="InterPro" id="IPR001683">
    <property type="entry name" value="PX_dom"/>
</dbReference>
<feature type="binding site" evidence="8">
    <location>
        <position position="267"/>
    </location>
    <ligand>
        <name>ATP</name>
        <dbReference type="ChEBI" id="CHEBI:30616"/>
    </ligand>
</feature>
<evidence type="ECO:0000313" key="12">
    <source>
        <dbReference type="EMBL" id="ORX56375.1"/>
    </source>
</evidence>
<keyword evidence="4" id="KW-0808">Transferase</keyword>
<keyword evidence="7 8" id="KW-0067">ATP-binding</keyword>
<dbReference type="GO" id="GO:0005524">
    <property type="term" value="F:ATP binding"/>
    <property type="evidence" value="ECO:0007669"/>
    <property type="project" value="UniProtKB-UniRule"/>
</dbReference>
<dbReference type="PANTHER" id="PTHR24351">
    <property type="entry name" value="RIBOSOMAL PROTEIN S6 KINASE"/>
    <property type="match status" value="1"/>
</dbReference>
<evidence type="ECO:0000256" key="1">
    <source>
        <dbReference type="ARBA" id="ARBA00009903"/>
    </source>
</evidence>
<evidence type="ECO:0000256" key="8">
    <source>
        <dbReference type="PROSITE-ProRule" id="PRU10141"/>
    </source>
</evidence>
<dbReference type="InterPro" id="IPR036871">
    <property type="entry name" value="PX_dom_sf"/>
</dbReference>
<comment type="similarity">
    <text evidence="1">Belongs to the protein kinase superfamily. AGC Ser/Thr protein kinase family.</text>
</comment>
<evidence type="ECO:0000313" key="13">
    <source>
        <dbReference type="Proteomes" id="UP000242146"/>
    </source>
</evidence>
<dbReference type="Pfam" id="PF00069">
    <property type="entry name" value="Pkinase"/>
    <property type="match status" value="1"/>
</dbReference>
<name>A0A1X2GLB3_9FUNG</name>
<dbReference type="SUPFAM" id="SSF56112">
    <property type="entry name" value="Protein kinase-like (PK-like)"/>
    <property type="match status" value="1"/>
</dbReference>
<evidence type="ECO:0000256" key="3">
    <source>
        <dbReference type="ARBA" id="ARBA00022553"/>
    </source>
</evidence>
<keyword evidence="5 8" id="KW-0547">Nucleotide-binding</keyword>
<dbReference type="EMBL" id="MCGT01000010">
    <property type="protein sequence ID" value="ORX56375.1"/>
    <property type="molecule type" value="Genomic_DNA"/>
</dbReference>
<evidence type="ECO:0000259" key="10">
    <source>
        <dbReference type="PROSITE" id="PS50011"/>
    </source>
</evidence>
<protein>
    <submittedName>
        <fullName evidence="12">Kinase-like protein</fullName>
    </submittedName>
</protein>
<dbReference type="SMART" id="SM00220">
    <property type="entry name" value="S_TKc"/>
    <property type="match status" value="1"/>
</dbReference>
<dbReference type="GO" id="GO:0035091">
    <property type="term" value="F:phosphatidylinositol binding"/>
    <property type="evidence" value="ECO:0007669"/>
    <property type="project" value="InterPro"/>
</dbReference>
<dbReference type="Gene3D" id="1.10.510.10">
    <property type="entry name" value="Transferase(Phosphotransferase) domain 1"/>
    <property type="match status" value="1"/>
</dbReference>
<evidence type="ECO:0000256" key="7">
    <source>
        <dbReference type="ARBA" id="ARBA00022840"/>
    </source>
</evidence>
<dbReference type="Proteomes" id="UP000242146">
    <property type="component" value="Unassembled WGS sequence"/>
</dbReference>
<feature type="domain" description="AGC-kinase C-terminal" evidence="11">
    <location>
        <begin position="509"/>
        <end position="629"/>
    </location>
</feature>
<evidence type="ECO:0000259" key="11">
    <source>
        <dbReference type="PROSITE" id="PS51285"/>
    </source>
</evidence>
<dbReference type="OrthoDB" id="63267at2759"/>
<organism evidence="12 13">
    <name type="scientific">Hesseltinella vesiculosa</name>
    <dbReference type="NCBI Taxonomy" id="101127"/>
    <lineage>
        <taxon>Eukaryota</taxon>
        <taxon>Fungi</taxon>
        <taxon>Fungi incertae sedis</taxon>
        <taxon>Mucoromycota</taxon>
        <taxon>Mucoromycotina</taxon>
        <taxon>Mucoromycetes</taxon>
        <taxon>Mucorales</taxon>
        <taxon>Cunninghamellaceae</taxon>
        <taxon>Hesseltinella</taxon>
    </lineage>
</organism>
<dbReference type="Pfam" id="PF00433">
    <property type="entry name" value="Pkinase_C"/>
    <property type="match status" value="1"/>
</dbReference>
<keyword evidence="2" id="KW-0723">Serine/threonine-protein kinase</keyword>
<evidence type="ECO:0000256" key="5">
    <source>
        <dbReference type="ARBA" id="ARBA00022741"/>
    </source>
</evidence>
<feature type="compositionally biased region" description="Polar residues" evidence="9">
    <location>
        <begin position="649"/>
        <end position="659"/>
    </location>
</feature>
<dbReference type="Pfam" id="PF00787">
    <property type="entry name" value="PX"/>
    <property type="match status" value="1"/>
</dbReference>
<keyword evidence="6 12" id="KW-0418">Kinase</keyword>
<dbReference type="InterPro" id="IPR008271">
    <property type="entry name" value="Ser/Thr_kinase_AS"/>
</dbReference>
<sequence length="709" mass="80854">MHPLHYKLTLKKQISIFTIIVEHQDKHVSLVRFIEDFQEFDALLKTHYGDAAPSLPALDDPDKPLLVKLKTLLTKWSKPRRSLGPKLEDYLRDCTCHPLTGMSSLLRDFLMPQREDDVVISKADVHSMVQQHVLKIDYLATRPLPPLPLSSIHESAESTWLDDDRSLSAMFPLPPSEPTTLVSTTDACAQLSSPCLSSLDFYQSPLDRARVTHPTLKPIKPVTLLPSSRAGRMALDDLQLLKVLGRGTMGKVILVRHHTSSRLYAMKAISKKWVITQRESEHTRTERNILAKMSKTQHPFLVKLHCSFQNANQLFLVMDYHAGSDLATQLQINCYFNAYRCRFYTAEILLGLQELHRLGIMYRDLKPENILLAADGHVVLTDFGFSKLFDEQDAHRMTTTTFCGTPGYMAPEVWINEPYTFASDYWSLGVLIYEMFLGYLPFGGDSDEEAYRRILQDPIEIPEIVNTAAADLIQGLVERDPQQRLGCRQFFDAQASTDVHTLRTHPYFDNLDWDDVYHKRLPAPFIPLLKSETDVSYFDPDFINLPPRLSSCMISGQDDDDIDDDEPFGLIGADDDDDDLATLMRLDRQAEADQLERRWTRNPLTDSTCLDDQFVGYSFVNETTCAEDTDSLLDDEDDKLGQISPVSIPPQQLETNQHGFPSRLTPPDQRLAFSRFQTRHQRNHHPTRLSSSFTLSSLEPDADDVIWIQ</sequence>
<dbReference type="InterPro" id="IPR011009">
    <property type="entry name" value="Kinase-like_dom_sf"/>
</dbReference>
<accession>A0A1X2GLB3</accession>
<dbReference type="InterPro" id="IPR017441">
    <property type="entry name" value="Protein_kinase_ATP_BS"/>
</dbReference>
<feature type="region of interest" description="Disordered" evidence="9">
    <location>
        <begin position="645"/>
        <end position="667"/>
    </location>
</feature>
<evidence type="ECO:0000256" key="4">
    <source>
        <dbReference type="ARBA" id="ARBA00022679"/>
    </source>
</evidence>
<dbReference type="STRING" id="101127.A0A1X2GLB3"/>
<dbReference type="AlphaFoldDB" id="A0A1X2GLB3"/>
<gene>
    <name evidence="12" type="ORF">DM01DRAFT_1334860</name>
</gene>
<dbReference type="PROSITE" id="PS51285">
    <property type="entry name" value="AGC_KINASE_CTER"/>
    <property type="match status" value="1"/>
</dbReference>
<dbReference type="InterPro" id="IPR000961">
    <property type="entry name" value="AGC-kinase_C"/>
</dbReference>
<dbReference type="InterPro" id="IPR000719">
    <property type="entry name" value="Prot_kinase_dom"/>
</dbReference>
<reference evidence="12 13" key="1">
    <citation type="submission" date="2016-07" db="EMBL/GenBank/DDBJ databases">
        <title>Pervasive Adenine N6-methylation of Active Genes in Fungi.</title>
        <authorList>
            <consortium name="DOE Joint Genome Institute"/>
            <person name="Mondo S.J."/>
            <person name="Dannebaum R.O."/>
            <person name="Kuo R.C."/>
            <person name="Labutti K."/>
            <person name="Haridas S."/>
            <person name="Kuo A."/>
            <person name="Salamov A."/>
            <person name="Ahrendt S.R."/>
            <person name="Lipzen A."/>
            <person name="Sullivan W."/>
            <person name="Andreopoulos W.B."/>
            <person name="Clum A."/>
            <person name="Lindquist E."/>
            <person name="Daum C."/>
            <person name="Ramamoorthy G.K."/>
            <person name="Gryganskyi A."/>
            <person name="Culley D."/>
            <person name="Magnuson J.K."/>
            <person name="James T.Y."/>
            <person name="O'Malley M.A."/>
            <person name="Stajich J.E."/>
            <person name="Spatafora J.W."/>
            <person name="Visel A."/>
            <person name="Grigoriev I.V."/>
        </authorList>
    </citation>
    <scope>NUCLEOTIDE SEQUENCE [LARGE SCALE GENOMIC DNA]</scope>
    <source>
        <strain evidence="12 13">NRRL 3301</strain>
    </source>
</reference>
<dbReference type="Gene3D" id="3.30.200.20">
    <property type="entry name" value="Phosphorylase Kinase, domain 1"/>
    <property type="match status" value="1"/>
</dbReference>
<evidence type="ECO:0000256" key="2">
    <source>
        <dbReference type="ARBA" id="ARBA00022527"/>
    </source>
</evidence>
<evidence type="ECO:0000256" key="6">
    <source>
        <dbReference type="ARBA" id="ARBA00022777"/>
    </source>
</evidence>
<dbReference type="GO" id="GO:0004674">
    <property type="term" value="F:protein serine/threonine kinase activity"/>
    <property type="evidence" value="ECO:0007669"/>
    <property type="project" value="UniProtKB-KW"/>
</dbReference>
<dbReference type="SMART" id="SM00133">
    <property type="entry name" value="S_TK_X"/>
    <property type="match status" value="1"/>
</dbReference>
<dbReference type="PROSITE" id="PS50011">
    <property type="entry name" value="PROTEIN_KINASE_DOM"/>
    <property type="match status" value="1"/>
</dbReference>